<evidence type="ECO:0000313" key="1">
    <source>
        <dbReference type="EMBL" id="KAF5195881.1"/>
    </source>
</evidence>
<organism evidence="1 2">
    <name type="scientific">Thalictrum thalictroides</name>
    <name type="common">Rue-anemone</name>
    <name type="synonym">Anemone thalictroides</name>
    <dbReference type="NCBI Taxonomy" id="46969"/>
    <lineage>
        <taxon>Eukaryota</taxon>
        <taxon>Viridiplantae</taxon>
        <taxon>Streptophyta</taxon>
        <taxon>Embryophyta</taxon>
        <taxon>Tracheophyta</taxon>
        <taxon>Spermatophyta</taxon>
        <taxon>Magnoliopsida</taxon>
        <taxon>Ranunculales</taxon>
        <taxon>Ranunculaceae</taxon>
        <taxon>Thalictroideae</taxon>
        <taxon>Thalictrum</taxon>
    </lineage>
</organism>
<dbReference type="AlphaFoldDB" id="A0A7J6WET2"/>
<dbReference type="PANTHER" id="PTHR47389">
    <property type="entry name" value="OS09G0436400 PROTEIN"/>
    <property type="match status" value="1"/>
</dbReference>
<proteinExistence type="predicted"/>
<gene>
    <name evidence="1" type="ORF">FRX31_014531</name>
</gene>
<evidence type="ECO:0008006" key="3">
    <source>
        <dbReference type="Google" id="ProtNLM"/>
    </source>
</evidence>
<reference evidence="1 2" key="1">
    <citation type="submission" date="2020-06" db="EMBL/GenBank/DDBJ databases">
        <title>Transcriptomic and genomic resources for Thalictrum thalictroides and T. hernandezii: Facilitating candidate gene discovery in an emerging model plant lineage.</title>
        <authorList>
            <person name="Arias T."/>
            <person name="Riano-Pachon D.M."/>
            <person name="Di Stilio V.S."/>
        </authorList>
    </citation>
    <scope>NUCLEOTIDE SEQUENCE [LARGE SCALE GENOMIC DNA]</scope>
    <source>
        <strain evidence="2">cv. WT478/WT964</strain>
        <tissue evidence="1">Leaves</tissue>
    </source>
</reference>
<dbReference type="InterPro" id="IPR043504">
    <property type="entry name" value="Peptidase_S1_PA_chymotrypsin"/>
</dbReference>
<evidence type="ECO:0000313" key="2">
    <source>
        <dbReference type="Proteomes" id="UP000554482"/>
    </source>
</evidence>
<dbReference type="EMBL" id="JABWDY010016739">
    <property type="protein sequence ID" value="KAF5195881.1"/>
    <property type="molecule type" value="Genomic_DNA"/>
</dbReference>
<dbReference type="Gene3D" id="2.40.10.10">
    <property type="entry name" value="Trypsin-like serine proteases"/>
    <property type="match status" value="2"/>
</dbReference>
<keyword evidence="2" id="KW-1185">Reference proteome</keyword>
<dbReference type="SUPFAM" id="SSF50156">
    <property type="entry name" value="PDZ domain-like"/>
    <property type="match status" value="1"/>
</dbReference>
<dbReference type="Proteomes" id="UP000554482">
    <property type="component" value="Unassembled WGS sequence"/>
</dbReference>
<sequence length="205" mass="22953">MLIANLKNVEVVNIASERLHLHRHSKVFHLSYDDKVIAIGQYFNGPFNLMAAHRTFSHECCNSDCLQMLKANCNISKCCTGVPLINSHGEVIGINCYDDRHTPFISMNIALKCLENFEKNGKFARHYCFGMKGANLYAAASLHKLKKIIQKLFNISKGILVKVVVQVSPNDHVGIRAGDVLVQCDGCIIYNILEFETMLLDKVGN</sequence>
<dbReference type="OrthoDB" id="4217619at2759"/>
<dbReference type="InterPro" id="IPR036034">
    <property type="entry name" value="PDZ_sf"/>
</dbReference>
<comment type="caution">
    <text evidence="1">The sequence shown here is derived from an EMBL/GenBank/DDBJ whole genome shotgun (WGS) entry which is preliminary data.</text>
</comment>
<dbReference type="Gene3D" id="2.30.42.10">
    <property type="match status" value="1"/>
</dbReference>
<dbReference type="PANTHER" id="PTHR47389:SF4">
    <property type="entry name" value="OS09G0436400 PROTEIN"/>
    <property type="match status" value="1"/>
</dbReference>
<protein>
    <recommendedName>
        <fullName evidence="3">PDZ domain-containing protein</fullName>
    </recommendedName>
</protein>
<dbReference type="SUPFAM" id="SSF50494">
    <property type="entry name" value="Trypsin-like serine proteases"/>
    <property type="match status" value="1"/>
</dbReference>
<dbReference type="InterPro" id="IPR009003">
    <property type="entry name" value="Peptidase_S1_PA"/>
</dbReference>
<name>A0A7J6WET2_THATH</name>
<accession>A0A7J6WET2</accession>